<dbReference type="EMBL" id="CP049075">
    <property type="protein sequence ID" value="QLI06140.1"/>
    <property type="molecule type" value="Genomic_DNA"/>
</dbReference>
<dbReference type="AlphaFoldDB" id="A0A7H9CJ46"/>
<sequence>MFGANIIADNTPQVAQIIQRAVEEIRQISSQVKVEYIDYDKSLIPTKETLEAINNSVSVGRFKSVAELRKAMEADD</sequence>
<reference evidence="1 2" key="1">
    <citation type="submission" date="2020-02" db="EMBL/GenBank/DDBJ databases">
        <title>Complete genome sequence of the novel Campylobacter species Candidatus Campylobacter infans.</title>
        <authorList>
            <person name="Duim B."/>
            <person name="Zomer A."/>
            <person name="van der Graaf L."/>
            <person name="Wagenaar J."/>
        </authorList>
    </citation>
    <scope>NUCLEOTIDE SEQUENCE [LARGE SCALE GENOMIC DNA]</scope>
    <source>
        <strain evidence="1 2">19S00001</strain>
    </source>
</reference>
<organism evidence="1 2">
    <name type="scientific">Candidatus Campylobacter infans</name>
    <dbReference type="NCBI Taxonomy" id="2561898"/>
    <lineage>
        <taxon>Bacteria</taxon>
        <taxon>Pseudomonadati</taxon>
        <taxon>Campylobacterota</taxon>
        <taxon>Epsilonproteobacteria</taxon>
        <taxon>Campylobacterales</taxon>
        <taxon>Campylobacteraceae</taxon>
        <taxon>Campylobacter</taxon>
    </lineage>
</organism>
<accession>A0A7H9CJ46</accession>
<keyword evidence="2" id="KW-1185">Reference proteome</keyword>
<gene>
    <name evidence="1" type="ORF">CINF_1667</name>
</gene>
<dbReference type="KEGG" id="cinf:CINF_1667"/>
<evidence type="ECO:0000313" key="2">
    <source>
        <dbReference type="Proteomes" id="UP000509414"/>
    </source>
</evidence>
<name>A0A7H9CJ46_9BACT</name>
<evidence type="ECO:0000313" key="1">
    <source>
        <dbReference type="EMBL" id="QLI06140.1"/>
    </source>
</evidence>
<proteinExistence type="predicted"/>
<dbReference type="Proteomes" id="UP000509414">
    <property type="component" value="Chromosome"/>
</dbReference>
<protein>
    <submittedName>
        <fullName evidence="1">Uncharacterized protein</fullName>
    </submittedName>
</protein>
<dbReference type="RefSeq" id="WP_179975217.1">
    <property type="nucleotide sequence ID" value="NZ_CP049075.1"/>
</dbReference>